<organism evidence="2 3">
    <name type="scientific">Aquifex aeolicus (strain VF5)</name>
    <dbReference type="NCBI Taxonomy" id="224324"/>
    <lineage>
        <taxon>Bacteria</taxon>
        <taxon>Pseudomonadati</taxon>
        <taxon>Aquificota</taxon>
        <taxon>Aquificia</taxon>
        <taxon>Aquificales</taxon>
        <taxon>Aquificaceae</taxon>
        <taxon>Aquifex</taxon>
    </lineage>
</organism>
<dbReference type="InterPro" id="IPR002791">
    <property type="entry name" value="ARMT1-like_metal-bd"/>
</dbReference>
<dbReference type="InterPro" id="IPR036075">
    <property type="entry name" value="ARMT-1-like_metal-bd_sf"/>
</dbReference>
<dbReference type="Gene3D" id="1.10.285.20">
    <property type="entry name" value="Uncharacterised protein PF01937, DUF89, domain 2"/>
    <property type="match status" value="1"/>
</dbReference>
<dbReference type="SUPFAM" id="SSF111321">
    <property type="entry name" value="AF1104-like"/>
    <property type="match status" value="1"/>
</dbReference>
<dbReference type="eggNOG" id="COG1578">
    <property type="taxonomic scope" value="Bacteria"/>
</dbReference>
<dbReference type="STRING" id="224324.aq_893"/>
<proteinExistence type="predicted"/>
<dbReference type="PIR" id="G70376">
    <property type="entry name" value="G70376"/>
</dbReference>
<dbReference type="InterPro" id="IPR014444">
    <property type="entry name" value="PH1575-like"/>
</dbReference>
<dbReference type="KEGG" id="aae:aq_893"/>
<evidence type="ECO:0000313" key="2">
    <source>
        <dbReference type="EMBL" id="AAC07006.1"/>
    </source>
</evidence>
<evidence type="ECO:0000313" key="3">
    <source>
        <dbReference type="Proteomes" id="UP000000798"/>
    </source>
</evidence>
<dbReference type="Proteomes" id="UP000000798">
    <property type="component" value="Chromosome"/>
</dbReference>
<dbReference type="RefSeq" id="WP_010880542.1">
    <property type="nucleotide sequence ID" value="NC_000918.1"/>
</dbReference>
<dbReference type="PIRSF" id="PIRSF006593">
    <property type="entry name" value="UCP006593"/>
    <property type="match status" value="1"/>
</dbReference>
<feature type="domain" description="Damage-control phosphatase ARMT1-like metal-binding" evidence="1">
    <location>
        <begin position="4"/>
        <end position="274"/>
    </location>
</feature>
<gene>
    <name evidence="2" type="ordered locus">aq_893</name>
</gene>
<evidence type="ECO:0000259" key="1">
    <source>
        <dbReference type="Pfam" id="PF01937"/>
    </source>
</evidence>
<accession>O67042</accession>
<dbReference type="EnsemblBacteria" id="AAC07006">
    <property type="protein sequence ID" value="AAC07006"/>
    <property type="gene ID" value="aq_893"/>
</dbReference>
<dbReference type="AlphaFoldDB" id="O67042"/>
<dbReference type="PATRIC" id="fig|224324.8.peg.694"/>
<reference evidence="2 3" key="1">
    <citation type="journal article" date="1998" name="Nature">
        <title>The complete genome of the hyperthermophilic bacterium Aquifex aeolicus.</title>
        <authorList>
            <person name="Deckert G."/>
            <person name="Warren P.V."/>
            <person name="Gaasterland T."/>
            <person name="Young W.G."/>
            <person name="Lenox A.L."/>
            <person name="Graham D.E."/>
            <person name="Overbeek R."/>
            <person name="Snead M.A."/>
            <person name="Keller M."/>
            <person name="Aujay M."/>
            <person name="Huber R."/>
            <person name="Feldman R.A."/>
            <person name="Short J.M."/>
            <person name="Olson G.J."/>
            <person name="Swanson R.V."/>
        </authorList>
    </citation>
    <scope>NUCLEOTIDE SEQUENCE [LARGE SCALE GENOMIC DNA]</scope>
    <source>
        <strain evidence="2 3">VF5</strain>
    </source>
</reference>
<dbReference type="HOGENOM" id="CLU_071520_1_0_0"/>
<dbReference type="OrthoDB" id="9796465at2"/>
<dbReference type="Pfam" id="PF01937">
    <property type="entry name" value="ARMT1-like_dom"/>
    <property type="match status" value="1"/>
</dbReference>
<dbReference type="InParanoid" id="O67042"/>
<name>O67042_AQUAE</name>
<sequence>MRAHPECIPCLINQGLNAVKKLNLPKEKEMEIATRSLKFLSQFDTFDRSPAYYAYFIQQIVKEISGEEDPFKDLKKLANEKAQELLSKVLKGTPDLKEALKLSAIGNFIDFAIKGVFDLERELQKLLDKDFLIFDYDKFLERLENAKSVFIIGDNAGEIVFDKVLVKTLKGMGKEVVYGVKGKPILNDATLEDAEEVSMTRLCKVIDNGSDKVGTWLEDCKREFVETFYSSDIVISKGQANFETLSSADRDLFFLLVAKCDPIGRETGGKRGELIFKYKPSKD</sequence>
<dbReference type="EMBL" id="AE000657">
    <property type="protein sequence ID" value="AAC07006.1"/>
    <property type="molecule type" value="Genomic_DNA"/>
</dbReference>
<keyword evidence="3" id="KW-1185">Reference proteome</keyword>
<dbReference type="Gene3D" id="3.40.50.10880">
    <property type="entry name" value="Uncharacterised protein PF01937, DUF89, domain 3"/>
    <property type="match status" value="1"/>
</dbReference>
<protein>
    <recommendedName>
        <fullName evidence="1">Damage-control phosphatase ARMT1-like metal-binding domain-containing protein</fullName>
    </recommendedName>
</protein>